<evidence type="ECO:0000313" key="3">
    <source>
        <dbReference type="Proteomes" id="UP000064893"/>
    </source>
</evidence>
<name>A0A0S2I3A8_9BACT</name>
<dbReference type="AlphaFoldDB" id="A0A0S2I3A8"/>
<evidence type="ECO:0000313" key="2">
    <source>
        <dbReference type="EMBL" id="ALO16899.1"/>
    </source>
</evidence>
<dbReference type="RefSeq" id="WP_057954242.1">
    <property type="nucleotide sequence ID" value="NZ_CP013118.1"/>
</dbReference>
<dbReference type="KEGG" id="blq:L21SP5_03286"/>
<sequence>MQILMLANKMPYPPKDGGSIATLSMAKAFVKLGHRVTILAMNTYKHHFEVEDLPDDLKSEIDFYTVYVDTSIKPPEVLTNLIFSRLPYNAKRFISSAYKQKLVKLLREKQFDIVQLEGLYLYPYIGIIRKHFTGPVSFRAHNVEHEIWRRSLTNQRQGIKRMYMKVLTNRMEQFEVRSLNKFDLLVPITERDGHVFEFLGNNSPKCIAPVGIDLENYKYKAPTGYKPELAFIGSLDWMPNLEGIDWFLDKVWPEIIKQNPDVKFHIAGRNAPPKYEHKIKRRNVIFHGEVNDALDYLNEFAFMVVPLLSGSGMRVKIVEGMATGRVVFTTTIGAEGLNAADKENIFIDDDPSKMAHTILETIKKPEKVTEVSKNARSFIEAEFDNTEIAQRLIDFFNSHLNSAEA</sequence>
<dbReference type="CDD" id="cd03801">
    <property type="entry name" value="GT4_PimA-like"/>
    <property type="match status" value="1"/>
</dbReference>
<dbReference type="Pfam" id="PF13439">
    <property type="entry name" value="Glyco_transf_4"/>
    <property type="match status" value="1"/>
</dbReference>
<keyword evidence="2" id="KW-0808">Transferase</keyword>
<accession>A0A0S2I3A8</accession>
<dbReference type="STRING" id="1307839.L21SP5_03286"/>
<dbReference type="Proteomes" id="UP000064893">
    <property type="component" value="Chromosome"/>
</dbReference>
<dbReference type="PANTHER" id="PTHR12526">
    <property type="entry name" value="GLYCOSYLTRANSFERASE"/>
    <property type="match status" value="1"/>
</dbReference>
<dbReference type="OrthoDB" id="9807209at2"/>
<keyword evidence="3" id="KW-1185">Reference proteome</keyword>
<dbReference type="EMBL" id="CP013118">
    <property type="protein sequence ID" value="ALO16899.1"/>
    <property type="molecule type" value="Genomic_DNA"/>
</dbReference>
<dbReference type="Pfam" id="PF13692">
    <property type="entry name" value="Glyco_trans_1_4"/>
    <property type="match status" value="1"/>
</dbReference>
<dbReference type="Gene3D" id="3.40.50.2000">
    <property type="entry name" value="Glycogen Phosphorylase B"/>
    <property type="match status" value="2"/>
</dbReference>
<organism evidence="2 3">
    <name type="scientific">Salinivirga cyanobacteriivorans</name>
    <dbReference type="NCBI Taxonomy" id="1307839"/>
    <lineage>
        <taxon>Bacteria</taxon>
        <taxon>Pseudomonadati</taxon>
        <taxon>Bacteroidota</taxon>
        <taxon>Bacteroidia</taxon>
        <taxon>Bacteroidales</taxon>
        <taxon>Salinivirgaceae</taxon>
        <taxon>Salinivirga</taxon>
    </lineage>
</organism>
<evidence type="ECO:0000259" key="1">
    <source>
        <dbReference type="Pfam" id="PF13439"/>
    </source>
</evidence>
<gene>
    <name evidence="2" type="ORF">L21SP5_03286</name>
</gene>
<feature type="domain" description="Glycosyltransferase subfamily 4-like N-terminal" evidence="1">
    <location>
        <begin position="17"/>
        <end position="215"/>
    </location>
</feature>
<dbReference type="GO" id="GO:0016757">
    <property type="term" value="F:glycosyltransferase activity"/>
    <property type="evidence" value="ECO:0007669"/>
    <property type="project" value="UniProtKB-ARBA"/>
</dbReference>
<dbReference type="SUPFAM" id="SSF53756">
    <property type="entry name" value="UDP-Glycosyltransferase/glycogen phosphorylase"/>
    <property type="match status" value="1"/>
</dbReference>
<proteinExistence type="predicted"/>
<reference evidence="2 3" key="1">
    <citation type="submission" date="2015-11" db="EMBL/GenBank/DDBJ databases">
        <title>Description and complete genome sequence of a novel strain predominating in hypersaline microbial mats and representing a new family of the Bacteriodetes phylum.</title>
        <authorList>
            <person name="Spring S."/>
            <person name="Bunk B."/>
            <person name="Sproer C."/>
            <person name="Klenk H.-P."/>
        </authorList>
    </citation>
    <scope>NUCLEOTIDE SEQUENCE [LARGE SCALE GENOMIC DNA]</scope>
    <source>
        <strain evidence="2 3">L21-Spi-D4</strain>
    </source>
</reference>
<dbReference type="InterPro" id="IPR028098">
    <property type="entry name" value="Glyco_trans_4-like_N"/>
</dbReference>
<protein>
    <submittedName>
        <fullName evidence="2">Sugar transferase, PEP-CTERM/EpsH1 system associated</fullName>
    </submittedName>
</protein>